<dbReference type="Gene3D" id="3.40.50.1240">
    <property type="entry name" value="Phosphoglycerate mutase-like"/>
    <property type="match status" value="1"/>
</dbReference>
<dbReference type="AlphaFoldDB" id="A0A0K1P5F8"/>
<name>A0A0K1P5F8_9MOLU</name>
<dbReference type="InterPro" id="IPR029033">
    <property type="entry name" value="His_PPase_superfam"/>
</dbReference>
<keyword evidence="3" id="KW-1185">Reference proteome</keyword>
<proteinExistence type="predicted"/>
<evidence type="ECO:0000256" key="1">
    <source>
        <dbReference type="SAM" id="Coils"/>
    </source>
</evidence>
<dbReference type="STRING" id="216946.STURO_v1c02750"/>
<feature type="coiled-coil region" evidence="1">
    <location>
        <begin position="107"/>
        <end position="134"/>
    </location>
</feature>
<gene>
    <name evidence="2" type="ORF">STURON_00274</name>
</gene>
<accession>A0A0K1P5F8</accession>
<dbReference type="EMBL" id="CP012328">
    <property type="protein sequence ID" value="AKU79520.1"/>
    <property type="molecule type" value="Genomic_DNA"/>
</dbReference>
<dbReference type="PATRIC" id="fig|216946.3.peg.275"/>
<evidence type="ECO:0000313" key="3">
    <source>
        <dbReference type="Proteomes" id="UP000067243"/>
    </source>
</evidence>
<dbReference type="KEGG" id="stur:STURON_00274"/>
<keyword evidence="1" id="KW-0175">Coiled coil</keyword>
<evidence type="ECO:0000313" key="2">
    <source>
        <dbReference type="EMBL" id="AKU79520.1"/>
    </source>
</evidence>
<organism evidence="2 3">
    <name type="scientific">Spiroplasma turonicum</name>
    <dbReference type="NCBI Taxonomy" id="216946"/>
    <lineage>
        <taxon>Bacteria</taxon>
        <taxon>Bacillati</taxon>
        <taxon>Mycoplasmatota</taxon>
        <taxon>Mollicutes</taxon>
        <taxon>Entomoplasmatales</taxon>
        <taxon>Spiroplasmataceae</taxon>
        <taxon>Spiroplasma</taxon>
    </lineage>
</organism>
<dbReference type="Proteomes" id="UP000067243">
    <property type="component" value="Chromosome"/>
</dbReference>
<sequence>MLFKNNNFWVRAGIDHTLTVIKFMDYNFDDKQFIENAFKEIIIKNNKNFQIEDKKIKSYIYSWVEVRNIVILWTEAYNNDSNCKFKISDLENLYMIIDNNYTYWKFFQENSDELEDLEERLNNVFNEIIKAKTLKKALNAILIFCHKNYLDGILGRFTSFFNWMLLQALLIFKNYSPIIAKVDKNTQILWFYPLVNMLYNDISSMPMSKWNKSYYFKKTFDFCYENSVKYNALIKKIS</sequence>
<dbReference type="RefSeq" id="WP_075048120.1">
    <property type="nucleotide sequence ID" value="NZ_CP013860.1"/>
</dbReference>
<protein>
    <submittedName>
        <fullName evidence="2">Uncharacterized protein</fullName>
    </submittedName>
</protein>
<reference evidence="2 3" key="1">
    <citation type="journal article" date="2015" name="Genome Announc.">
        <title>Complete Genome Sequence of Spiroplasma turonicum Strain Tab4cT, a Parasite of a Horse Fly, Haematopota sp. (Diptera: Tabanidae).</title>
        <authorList>
            <person name="Davis R.E."/>
            <person name="Shao J."/>
            <person name="Zhao Y."/>
            <person name="Gasparich G.E."/>
            <person name="Gaynor B.J."/>
            <person name="Donofrio N."/>
        </authorList>
    </citation>
    <scope>NUCLEOTIDE SEQUENCE [LARGE SCALE GENOMIC DNA]</scope>
    <source>
        <strain evidence="2 3">Tab4c</strain>
    </source>
</reference>